<evidence type="ECO:0000256" key="7">
    <source>
        <dbReference type="RuleBase" id="RU003879"/>
    </source>
</evidence>
<comment type="similarity">
    <text evidence="2 7">Belongs to the ExbD/TolR family.</text>
</comment>
<evidence type="ECO:0000256" key="3">
    <source>
        <dbReference type="ARBA" id="ARBA00022475"/>
    </source>
</evidence>
<name>A0A1G6RD21_9BACT</name>
<reference evidence="10" key="1">
    <citation type="submission" date="2016-10" db="EMBL/GenBank/DDBJ databases">
        <authorList>
            <person name="Varghese N."/>
            <person name="Submissions S."/>
        </authorList>
    </citation>
    <scope>NUCLEOTIDE SEQUENCE [LARGE SCALE GENOMIC DNA]</scope>
    <source>
        <strain evidence="10">DSM 8415</strain>
    </source>
</reference>
<evidence type="ECO:0000256" key="2">
    <source>
        <dbReference type="ARBA" id="ARBA00005811"/>
    </source>
</evidence>
<accession>A0A1G6RD21</accession>
<keyword evidence="4 7" id="KW-0812">Transmembrane</keyword>
<dbReference type="Pfam" id="PF02472">
    <property type="entry name" value="ExbD"/>
    <property type="match status" value="1"/>
</dbReference>
<comment type="subcellular location">
    <subcellularLocation>
        <location evidence="1">Cell membrane</location>
        <topology evidence="1">Single-pass membrane protein</topology>
    </subcellularLocation>
    <subcellularLocation>
        <location evidence="7">Cell membrane</location>
        <topology evidence="7">Single-pass type II membrane protein</topology>
    </subcellularLocation>
</comment>
<evidence type="ECO:0000256" key="5">
    <source>
        <dbReference type="ARBA" id="ARBA00022989"/>
    </source>
</evidence>
<sequence length="137" mass="15373">MRYSKQRGVFSNINITPLVDVMLVLLVIFMVTTPMIVKGIKVNLPRTHSGSANISKKDIIITITERDRLYIDKHLSTYTELNSFLKQNSKSSIVIEADKTVPYGLVAKIINIAKADSIQKVALATRNKPTLKNNNLF</sequence>
<dbReference type="RefSeq" id="WP_025391651.1">
    <property type="nucleotide sequence ID" value="NZ_FMYU01000016.1"/>
</dbReference>
<evidence type="ECO:0000256" key="1">
    <source>
        <dbReference type="ARBA" id="ARBA00004162"/>
    </source>
</evidence>
<evidence type="ECO:0000256" key="6">
    <source>
        <dbReference type="ARBA" id="ARBA00023136"/>
    </source>
</evidence>
<dbReference type="OrthoDB" id="9798629at2"/>
<keyword evidence="7" id="KW-0653">Protein transport</keyword>
<dbReference type="AlphaFoldDB" id="A0A1G6RD21"/>
<dbReference type="Gene3D" id="3.30.420.270">
    <property type="match status" value="1"/>
</dbReference>
<keyword evidence="6 8" id="KW-0472">Membrane</keyword>
<dbReference type="EMBL" id="FMYU01000016">
    <property type="protein sequence ID" value="SDD02438.1"/>
    <property type="molecule type" value="Genomic_DNA"/>
</dbReference>
<dbReference type="InterPro" id="IPR003400">
    <property type="entry name" value="ExbD"/>
</dbReference>
<dbReference type="GO" id="GO:0005886">
    <property type="term" value="C:plasma membrane"/>
    <property type="evidence" value="ECO:0007669"/>
    <property type="project" value="UniProtKB-SubCell"/>
</dbReference>
<keyword evidence="7" id="KW-0813">Transport</keyword>
<evidence type="ECO:0000313" key="9">
    <source>
        <dbReference type="EMBL" id="SDD02438.1"/>
    </source>
</evidence>
<dbReference type="Proteomes" id="UP000199411">
    <property type="component" value="Unassembled WGS sequence"/>
</dbReference>
<feature type="transmembrane region" description="Helical" evidence="8">
    <location>
        <begin position="15"/>
        <end position="37"/>
    </location>
</feature>
<dbReference type="PANTHER" id="PTHR30558:SF7">
    <property type="entry name" value="TOL-PAL SYSTEM PROTEIN TOLR"/>
    <property type="match status" value="1"/>
</dbReference>
<dbReference type="GO" id="GO:0022857">
    <property type="term" value="F:transmembrane transporter activity"/>
    <property type="evidence" value="ECO:0007669"/>
    <property type="project" value="InterPro"/>
</dbReference>
<keyword evidence="3" id="KW-1003">Cell membrane</keyword>
<gene>
    <name evidence="9" type="ORF">SAMN05660835_01776</name>
</gene>
<evidence type="ECO:0000256" key="4">
    <source>
        <dbReference type="ARBA" id="ARBA00022692"/>
    </source>
</evidence>
<dbReference type="GO" id="GO:0015031">
    <property type="term" value="P:protein transport"/>
    <property type="evidence" value="ECO:0007669"/>
    <property type="project" value="UniProtKB-KW"/>
</dbReference>
<organism evidence="9 10">
    <name type="scientific">Desulfurella multipotens</name>
    <dbReference type="NCBI Taxonomy" id="79269"/>
    <lineage>
        <taxon>Bacteria</taxon>
        <taxon>Pseudomonadati</taxon>
        <taxon>Campylobacterota</taxon>
        <taxon>Desulfurellia</taxon>
        <taxon>Desulfurellales</taxon>
        <taxon>Desulfurellaceae</taxon>
        <taxon>Desulfurella</taxon>
    </lineage>
</organism>
<dbReference type="PANTHER" id="PTHR30558">
    <property type="entry name" value="EXBD MEMBRANE COMPONENT OF PMF-DRIVEN MACROMOLECULE IMPORT SYSTEM"/>
    <property type="match status" value="1"/>
</dbReference>
<proteinExistence type="inferred from homology"/>
<keyword evidence="10" id="KW-1185">Reference proteome</keyword>
<keyword evidence="5 8" id="KW-1133">Transmembrane helix</keyword>
<evidence type="ECO:0000313" key="10">
    <source>
        <dbReference type="Proteomes" id="UP000199411"/>
    </source>
</evidence>
<protein>
    <submittedName>
        <fullName evidence="9">Biopolymer transport protein TolR</fullName>
    </submittedName>
</protein>
<evidence type="ECO:0000256" key="8">
    <source>
        <dbReference type="SAM" id="Phobius"/>
    </source>
</evidence>